<keyword evidence="2" id="KW-1003">Cell membrane</keyword>
<dbReference type="Gene3D" id="3.40.50.1110">
    <property type="entry name" value="SGNH hydrolase"/>
    <property type="match status" value="1"/>
</dbReference>
<proteinExistence type="predicted"/>
<keyword evidence="6 8" id="KW-0472">Membrane</keyword>
<evidence type="ECO:0000259" key="9">
    <source>
        <dbReference type="Pfam" id="PF01757"/>
    </source>
</evidence>
<name>A0AAU7DRH1_9MICO</name>
<evidence type="ECO:0000256" key="1">
    <source>
        <dbReference type="ARBA" id="ARBA00004651"/>
    </source>
</evidence>
<dbReference type="SUPFAM" id="SSF52266">
    <property type="entry name" value="SGNH hydrolase"/>
    <property type="match status" value="1"/>
</dbReference>
<feature type="transmembrane region" description="Helical" evidence="8">
    <location>
        <begin position="226"/>
        <end position="246"/>
    </location>
</feature>
<feature type="transmembrane region" description="Helical" evidence="8">
    <location>
        <begin position="304"/>
        <end position="327"/>
    </location>
</feature>
<dbReference type="EMBL" id="CP146203">
    <property type="protein sequence ID" value="XBH20294.1"/>
    <property type="molecule type" value="Genomic_DNA"/>
</dbReference>
<feature type="transmembrane region" description="Helical" evidence="8">
    <location>
        <begin position="278"/>
        <end position="298"/>
    </location>
</feature>
<dbReference type="InterPro" id="IPR002656">
    <property type="entry name" value="Acyl_transf_3_dom"/>
</dbReference>
<dbReference type="Pfam" id="PF01757">
    <property type="entry name" value="Acyl_transf_3"/>
    <property type="match status" value="1"/>
</dbReference>
<dbReference type="AlphaFoldDB" id="A0AAU7DRH1"/>
<dbReference type="PANTHER" id="PTHR23028:SF53">
    <property type="entry name" value="ACYL_TRANSF_3 DOMAIN-CONTAINING PROTEIN"/>
    <property type="match status" value="1"/>
</dbReference>
<feature type="transmembrane region" description="Helical" evidence="8">
    <location>
        <begin position="174"/>
        <end position="190"/>
    </location>
</feature>
<feature type="domain" description="Acyltransferase 3" evidence="9">
    <location>
        <begin position="36"/>
        <end position="393"/>
    </location>
</feature>
<feature type="transmembrane region" description="Helical" evidence="8">
    <location>
        <begin position="197"/>
        <end position="214"/>
    </location>
</feature>
<protein>
    <submittedName>
        <fullName evidence="10">Acyltransferase family protein</fullName>
        <ecNumber evidence="10">2.3.1.-</ecNumber>
    </submittedName>
</protein>
<evidence type="ECO:0000256" key="2">
    <source>
        <dbReference type="ARBA" id="ARBA00022475"/>
    </source>
</evidence>
<evidence type="ECO:0000256" key="7">
    <source>
        <dbReference type="ARBA" id="ARBA00023315"/>
    </source>
</evidence>
<dbReference type="CDD" id="cd01840">
    <property type="entry name" value="SGNH_hydrolase_yrhL_like"/>
    <property type="match status" value="1"/>
</dbReference>
<feature type="transmembrane region" description="Helical" evidence="8">
    <location>
        <begin position="428"/>
        <end position="451"/>
    </location>
</feature>
<evidence type="ECO:0000256" key="6">
    <source>
        <dbReference type="ARBA" id="ARBA00023136"/>
    </source>
</evidence>
<evidence type="ECO:0000256" key="4">
    <source>
        <dbReference type="ARBA" id="ARBA00022692"/>
    </source>
</evidence>
<dbReference type="GO" id="GO:0016747">
    <property type="term" value="F:acyltransferase activity, transferring groups other than amino-acyl groups"/>
    <property type="evidence" value="ECO:0007669"/>
    <property type="project" value="InterPro"/>
</dbReference>
<feature type="transmembrane region" description="Helical" evidence="8">
    <location>
        <begin position="35"/>
        <end position="55"/>
    </location>
</feature>
<dbReference type="EC" id="2.3.1.-" evidence="10"/>
<dbReference type="GO" id="GO:0009103">
    <property type="term" value="P:lipopolysaccharide biosynthetic process"/>
    <property type="evidence" value="ECO:0007669"/>
    <property type="project" value="TreeGrafter"/>
</dbReference>
<dbReference type="PANTHER" id="PTHR23028">
    <property type="entry name" value="ACETYLTRANSFERASE"/>
    <property type="match status" value="1"/>
</dbReference>
<dbReference type="InterPro" id="IPR036514">
    <property type="entry name" value="SGNH_hydro_sf"/>
</dbReference>
<feature type="transmembrane region" description="Helical" evidence="8">
    <location>
        <begin position="61"/>
        <end position="82"/>
    </location>
</feature>
<keyword evidence="4 8" id="KW-0812">Transmembrane</keyword>
<reference evidence="10" key="1">
    <citation type="submission" date="2024-02" db="EMBL/GenBank/DDBJ databases">
        <title>Tomenella chthoni gen. nov. sp. nov., a member of the family Jonesiaceae isolated from bat guano.</title>
        <authorList>
            <person name="Miller S.L."/>
            <person name="King J."/>
            <person name="Sankaranarayanan K."/>
            <person name="Lawson P.A."/>
        </authorList>
    </citation>
    <scope>NUCLEOTIDE SEQUENCE</scope>
    <source>
        <strain evidence="10">BS-20</strain>
    </source>
</reference>
<dbReference type="InterPro" id="IPR050879">
    <property type="entry name" value="Acyltransferase_3"/>
</dbReference>
<comment type="subcellular location">
    <subcellularLocation>
        <location evidence="1">Cell membrane</location>
        <topology evidence="1">Multi-pass membrane protein</topology>
    </subcellularLocation>
</comment>
<feature type="transmembrane region" description="Helical" evidence="8">
    <location>
        <begin position="371"/>
        <end position="393"/>
    </location>
</feature>
<evidence type="ECO:0000256" key="5">
    <source>
        <dbReference type="ARBA" id="ARBA00022989"/>
    </source>
</evidence>
<accession>A0AAU7DRH1</accession>
<keyword evidence="7 10" id="KW-0012">Acyltransferase</keyword>
<feature type="transmembrane region" description="Helical" evidence="8">
    <location>
        <begin position="103"/>
        <end position="122"/>
    </location>
</feature>
<organism evidence="10">
    <name type="scientific">Jonesiaceae bacterium BS-20</name>
    <dbReference type="NCBI Taxonomy" id="3120821"/>
    <lineage>
        <taxon>Bacteria</taxon>
        <taxon>Bacillati</taxon>
        <taxon>Actinomycetota</taxon>
        <taxon>Actinomycetes</taxon>
        <taxon>Micrococcales</taxon>
        <taxon>Jonesiaceae</taxon>
    </lineage>
</organism>
<dbReference type="GO" id="GO:0005886">
    <property type="term" value="C:plasma membrane"/>
    <property type="evidence" value="ECO:0007669"/>
    <property type="project" value="UniProtKB-SubCell"/>
</dbReference>
<evidence type="ECO:0000313" key="10">
    <source>
        <dbReference type="EMBL" id="XBH20294.1"/>
    </source>
</evidence>
<feature type="transmembrane region" description="Helical" evidence="8">
    <location>
        <begin position="347"/>
        <end position="365"/>
    </location>
</feature>
<evidence type="ECO:0000256" key="3">
    <source>
        <dbReference type="ARBA" id="ARBA00022679"/>
    </source>
</evidence>
<keyword evidence="3 10" id="KW-0808">Transferase</keyword>
<keyword evidence="5 8" id="KW-1133">Transmembrane helix</keyword>
<sequence length="670" mass="71443">MPKKSSGPGDLPEAKNGAVANQTLKPKVTRRPNRIAGLDTLRALAVLLVIAYHFFPQTVAGGFIGVDIFFVISGFLITSLLLREYQVHGRVSLSGFWFRRARRLLPALGLMVLVCTAAAGIIGQDAGVGLPGQIFGAATFSSNWVYVVQGASYSASLTPALFANLWSLAVEEQFYLLWPLVVIAGMGFGAKRVGNRALVAATVLVVVGSAGLMAGMFDPQVDPSRLYYGTDTHLFGIMIGAVLAMVRRPNLAGEWPRLIKNFGAQGSDGNQTHRKNTLVSVTVALLSLIIIVGAAVILEFDAALTYRGGLLLVSVATATLIAAILSLQEIAPRFEKAPLRWIGQRSYGLYLWHWPVLILVTYLFSTRNVGTNVSMLTAAIALVVITAASWLSYKHLELPIMSQGFRSYARRIKAVLQRSAAKAPKARLKLGVVLGASAVLTVLGVVAVIAVTTSPQTSSIEREIAAGEAALNNGFDWGQFADLGPNIAALAEAKQKAEVEAEVAAQRREVPVGDEVTIIGDSVTLASVTGLQAILPGVVIDAKTSRGIGEATKIMSTLEAKGDLKEFVVISLATNGLVTADDLSKIVKAAGEREIILVTAHAERSWIAATNQALFDAAQRYDNVVIADWNEVIADHPKELARDGIHPGQKGGERYAQEIMRALAESVAPQ</sequence>
<evidence type="ECO:0000256" key="8">
    <source>
        <dbReference type="SAM" id="Phobius"/>
    </source>
</evidence>
<gene>
    <name evidence="10" type="ORF">V5R04_08510</name>
</gene>